<feature type="domain" description="Glycoamylase-like" evidence="1">
    <location>
        <begin position="194"/>
        <end position="407"/>
    </location>
</feature>
<dbReference type="Pfam" id="PF10091">
    <property type="entry name" value="Glycoamylase"/>
    <property type="match status" value="1"/>
</dbReference>
<proteinExistence type="predicted"/>
<organism evidence="2 3">
    <name type="scientific">Haoranjiania flava</name>
    <dbReference type="NCBI Taxonomy" id="1856322"/>
    <lineage>
        <taxon>Bacteria</taxon>
        <taxon>Pseudomonadati</taxon>
        <taxon>Bacteroidota</taxon>
        <taxon>Chitinophagia</taxon>
        <taxon>Chitinophagales</taxon>
        <taxon>Chitinophagaceae</taxon>
        <taxon>Haoranjiania</taxon>
    </lineage>
</organism>
<dbReference type="EMBL" id="JAOTPL010000004">
    <property type="protein sequence ID" value="MCU7693765.1"/>
    <property type="molecule type" value="Genomic_DNA"/>
</dbReference>
<name>A0AAE3LPR9_9BACT</name>
<dbReference type="Gene3D" id="1.50.10.140">
    <property type="match status" value="1"/>
</dbReference>
<dbReference type="InterPro" id="IPR016883">
    <property type="entry name" value="UCP028431"/>
</dbReference>
<evidence type="ECO:0000313" key="3">
    <source>
        <dbReference type="Proteomes" id="UP001209317"/>
    </source>
</evidence>
<keyword evidence="3" id="KW-1185">Reference proteome</keyword>
<dbReference type="Proteomes" id="UP001209317">
    <property type="component" value="Unassembled WGS sequence"/>
</dbReference>
<dbReference type="PIRSF" id="PIRSF028431">
    <property type="entry name" value="UCP028431"/>
    <property type="match status" value="1"/>
</dbReference>
<comment type="caution">
    <text evidence="2">The sequence shown here is derived from an EMBL/GenBank/DDBJ whole genome shotgun (WGS) entry which is preliminary data.</text>
</comment>
<evidence type="ECO:0000259" key="1">
    <source>
        <dbReference type="Pfam" id="PF10091"/>
    </source>
</evidence>
<gene>
    <name evidence="2" type="ORF">OD355_04455</name>
</gene>
<accession>A0AAE3LPR9</accession>
<sequence>MFFDNRKYRTVQTATLVENTDSVFCDDALLEQVQQQTFAYFWDFAHPHCGAIRERNSESFKDVITSGGTGFGIMTILVGVERKWISKYDARQRIVQVLDFLLSCETFHGAYAHWYNAYTAETIPFSKKDTGADLVETSFLIMGLLTVRQYFIADKIIVEKINSIWHKVEWAKFTRGKDVLYWHESKTGKQNINLKIEGYNEALITYVLAASSPQYAISRNVYDNGWARNGDIRNGKSFFGTTLPLGPDLGGPMFFTHYSFLGLDPRGLQDAYADYGTQNIAQTKINHAYCAANPKNYKGYSERCWGLSACDSGKRYRPHSPEKDNGTICPSAAIASMPYFPEASVKALKYFYYELGDRLWGEYGFYDGFNLSRKWFADSYLAINQAPIILMIENYRSGLLWDLFMSCEEVKAGLKKLGFK</sequence>
<evidence type="ECO:0000313" key="2">
    <source>
        <dbReference type="EMBL" id="MCU7693765.1"/>
    </source>
</evidence>
<protein>
    <submittedName>
        <fullName evidence="2">Beta-glucosidase</fullName>
    </submittedName>
</protein>
<dbReference type="RefSeq" id="WP_263037252.1">
    <property type="nucleotide sequence ID" value="NZ_JAOTPL010000004.1"/>
</dbReference>
<reference evidence="2" key="1">
    <citation type="submission" date="2022-10" db="EMBL/GenBank/DDBJ databases">
        <authorList>
            <person name="Kim H.S."/>
            <person name="Kim J.-S."/>
            <person name="Suh M.K."/>
            <person name="Eom M.K."/>
            <person name="Lee J.-S."/>
        </authorList>
    </citation>
    <scope>NUCLEOTIDE SEQUENCE</scope>
    <source>
        <strain evidence="2">LIP-5</strain>
    </source>
</reference>
<dbReference type="InterPro" id="IPR019282">
    <property type="entry name" value="Glycoamylase-like_cons_dom"/>
</dbReference>
<dbReference type="AlphaFoldDB" id="A0AAE3LPR9"/>